<dbReference type="InterPro" id="IPR051781">
    <property type="entry name" value="Metallo-dep_Hydrolase"/>
</dbReference>
<evidence type="ECO:0000313" key="4">
    <source>
        <dbReference type="Proteomes" id="UP000613580"/>
    </source>
</evidence>
<sequence>MPRRCVSGVANPRGFRRSTRKSAGHLRFGENIEVIGRIVFNLRGCREALAISAIGYRRKSLHARDHCQIHPRSHEREPPDNIWCSSGEGLCFFHSPGAPEPSCKYAGLRSISALWVVREAGGSPLTLLLPPPFMSLAGVLKFDQTAGPPGSRWVPPKWMTQGTENSTPTPTTNGLGQPWDPKKPVFNGVDLTKPDPRLPVPGITISTEQYMVGSSNASVAFVNVNILDSTGKQPYIGDVLVSGAEIAHVGGKLSTKQLDGARVIEGNERTLMSGMVDAHAHFSWTNAPSLDSITDLPLEEHAIFTAQSAQTFLDCGYTMCFGAASARDRLDLAVKKAIQNRTIPGPRFLANGREMAPADGSLIPGITRFVESKEDIIAAVNDLADMGIDQCKLSMSGEEMLEHLRAEQSTFPDEMVAAGVEAAHARGMRVCSHARSDAAVLQCLQYGVDMIYHASFISDATMDALEAQKERVFVAPALNFPIATLEDAEKLGYTVPKSDIVAYEREVEIAVQGLKEMHKRGIRVLPGGDYGFAWTPHGTYHDLEHFVNRLGMSPMDAILTATAYGGVLMGHPDKLGKVVPGAFADLLLVNGNPLEDISLLSHKENLDVIMINGRLHKFHQA</sequence>
<dbReference type="InterPro" id="IPR032466">
    <property type="entry name" value="Metal_Hydrolase"/>
</dbReference>
<dbReference type="Proteomes" id="UP000613580">
    <property type="component" value="Unassembled WGS sequence"/>
</dbReference>
<dbReference type="OrthoDB" id="194468at2759"/>
<name>A0A8H6T8R7_MYCCL</name>
<evidence type="ECO:0000313" key="3">
    <source>
        <dbReference type="EMBL" id="KAF7313963.1"/>
    </source>
</evidence>
<evidence type="ECO:0000256" key="1">
    <source>
        <dbReference type="SAM" id="MobiDB-lite"/>
    </source>
</evidence>
<dbReference type="SUPFAM" id="SSF51556">
    <property type="entry name" value="Metallo-dependent hydrolases"/>
    <property type="match status" value="1"/>
</dbReference>
<feature type="region of interest" description="Disordered" evidence="1">
    <location>
        <begin position="160"/>
        <end position="180"/>
    </location>
</feature>
<protein>
    <submittedName>
        <fullName evidence="3">Amidohydro-rel domain-containing protein</fullName>
    </submittedName>
</protein>
<gene>
    <name evidence="3" type="ORF">HMN09_00554800</name>
</gene>
<dbReference type="SUPFAM" id="SSF51338">
    <property type="entry name" value="Composite domain of metallo-dependent hydrolases"/>
    <property type="match status" value="1"/>
</dbReference>
<dbReference type="InterPro" id="IPR011059">
    <property type="entry name" value="Metal-dep_hydrolase_composite"/>
</dbReference>
<dbReference type="Gene3D" id="2.30.40.10">
    <property type="entry name" value="Urease, subunit C, domain 1"/>
    <property type="match status" value="1"/>
</dbReference>
<dbReference type="EMBL" id="JACAZE010000006">
    <property type="protein sequence ID" value="KAF7313963.1"/>
    <property type="molecule type" value="Genomic_DNA"/>
</dbReference>
<dbReference type="AlphaFoldDB" id="A0A8H6T8R7"/>
<dbReference type="PANTHER" id="PTHR43135:SF3">
    <property type="entry name" value="ALPHA-D-RIBOSE 1-METHYLPHOSPHONATE 5-TRIPHOSPHATE DIPHOSPHATASE"/>
    <property type="match status" value="1"/>
</dbReference>
<dbReference type="GO" id="GO:0016810">
    <property type="term" value="F:hydrolase activity, acting on carbon-nitrogen (but not peptide) bonds"/>
    <property type="evidence" value="ECO:0007669"/>
    <property type="project" value="InterPro"/>
</dbReference>
<dbReference type="InterPro" id="IPR006680">
    <property type="entry name" value="Amidohydro-rel"/>
</dbReference>
<dbReference type="PANTHER" id="PTHR43135">
    <property type="entry name" value="ALPHA-D-RIBOSE 1-METHYLPHOSPHONATE 5-TRIPHOSPHATE DIPHOSPHATASE"/>
    <property type="match status" value="1"/>
</dbReference>
<dbReference type="CDD" id="cd01299">
    <property type="entry name" value="Met_dep_hydrolase_A"/>
    <property type="match status" value="1"/>
</dbReference>
<feature type="compositionally biased region" description="Polar residues" evidence="1">
    <location>
        <begin position="160"/>
        <end position="175"/>
    </location>
</feature>
<dbReference type="InterPro" id="IPR057744">
    <property type="entry name" value="OTAase-like"/>
</dbReference>
<comment type="caution">
    <text evidence="3">The sequence shown here is derived from an EMBL/GenBank/DDBJ whole genome shotgun (WGS) entry which is preliminary data.</text>
</comment>
<reference evidence="3" key="1">
    <citation type="submission" date="2020-05" db="EMBL/GenBank/DDBJ databases">
        <title>Mycena genomes resolve the evolution of fungal bioluminescence.</title>
        <authorList>
            <person name="Tsai I.J."/>
        </authorList>
    </citation>
    <scope>NUCLEOTIDE SEQUENCE</scope>
    <source>
        <strain evidence="3">110903Hualien_Pintung</strain>
    </source>
</reference>
<dbReference type="Gene3D" id="3.20.20.140">
    <property type="entry name" value="Metal-dependent hydrolases"/>
    <property type="match status" value="1"/>
</dbReference>
<proteinExistence type="predicted"/>
<organism evidence="3 4">
    <name type="scientific">Mycena chlorophos</name>
    <name type="common">Agaric fungus</name>
    <name type="synonym">Agaricus chlorophos</name>
    <dbReference type="NCBI Taxonomy" id="658473"/>
    <lineage>
        <taxon>Eukaryota</taxon>
        <taxon>Fungi</taxon>
        <taxon>Dikarya</taxon>
        <taxon>Basidiomycota</taxon>
        <taxon>Agaricomycotina</taxon>
        <taxon>Agaricomycetes</taxon>
        <taxon>Agaricomycetidae</taxon>
        <taxon>Agaricales</taxon>
        <taxon>Marasmiineae</taxon>
        <taxon>Mycenaceae</taxon>
        <taxon>Mycena</taxon>
    </lineage>
</organism>
<feature type="domain" description="Amidohydrolase-related" evidence="2">
    <location>
        <begin position="271"/>
        <end position="615"/>
    </location>
</feature>
<accession>A0A8H6T8R7</accession>
<dbReference type="Pfam" id="PF01979">
    <property type="entry name" value="Amidohydro_1"/>
    <property type="match status" value="1"/>
</dbReference>
<evidence type="ECO:0000259" key="2">
    <source>
        <dbReference type="Pfam" id="PF01979"/>
    </source>
</evidence>
<keyword evidence="4" id="KW-1185">Reference proteome</keyword>